<dbReference type="OrthoDB" id="7625707at2"/>
<evidence type="ECO:0000313" key="1">
    <source>
        <dbReference type="EMBL" id="SIS58200.1"/>
    </source>
</evidence>
<dbReference type="InterPro" id="IPR018666">
    <property type="entry name" value="DUF2125"/>
</dbReference>
<proteinExistence type="predicted"/>
<name>A0A1N7K9J0_9RHOB</name>
<keyword evidence="2" id="KW-1185">Reference proteome</keyword>
<evidence type="ECO:0008006" key="3">
    <source>
        <dbReference type="Google" id="ProtNLM"/>
    </source>
</evidence>
<dbReference type="Pfam" id="PF09898">
    <property type="entry name" value="DUF2125"/>
    <property type="match status" value="1"/>
</dbReference>
<dbReference type="RefSeq" id="WP_076444739.1">
    <property type="nucleotide sequence ID" value="NZ_FTOQ01000001.1"/>
</dbReference>
<dbReference type="AlphaFoldDB" id="A0A1N7K9J0"/>
<sequence>MKKLIALAVAAALIWSGLWFWQARALRSEIDTWFAEKRDAGWLAEAEAVSVRGFPNRLDARFEGLSLAPPDGPRWEVPKLQVMQLVYDRDHLILAASGGQRLFTKNGEIAIDGEGLRASAVTEGGALDRLAIEARSLDLVRETGSDIHLRDLGGGLARVAGSDGDWRLSLAAAPVDPGAEAPGDERVTLNATLTLDGPLEETPRLTALDLAGLDYSADAGRLSLSGAFGLDAKGRISGPLTLRAEEWRALLEKAGRDGRMPREATALLENVFGVISGLSGSGDDLNLTLRLDEGAVFLGPLQVGKLPRLR</sequence>
<organism evidence="1 2">
    <name type="scientific">Roseivivax lentus</name>
    <dbReference type="NCBI Taxonomy" id="633194"/>
    <lineage>
        <taxon>Bacteria</taxon>
        <taxon>Pseudomonadati</taxon>
        <taxon>Pseudomonadota</taxon>
        <taxon>Alphaproteobacteria</taxon>
        <taxon>Rhodobacterales</taxon>
        <taxon>Roseobacteraceae</taxon>
        <taxon>Roseivivax</taxon>
    </lineage>
</organism>
<dbReference type="EMBL" id="FTOQ01000001">
    <property type="protein sequence ID" value="SIS58200.1"/>
    <property type="molecule type" value="Genomic_DNA"/>
</dbReference>
<dbReference type="STRING" id="633194.SAMN05421759_101558"/>
<gene>
    <name evidence="1" type="ORF">SAMN05421759_101558</name>
</gene>
<evidence type="ECO:0000313" key="2">
    <source>
        <dbReference type="Proteomes" id="UP000186684"/>
    </source>
</evidence>
<accession>A0A1N7K9J0</accession>
<protein>
    <recommendedName>
        <fullName evidence="3">DUF2125 domain-containing protein</fullName>
    </recommendedName>
</protein>
<reference evidence="2" key="1">
    <citation type="submission" date="2017-01" db="EMBL/GenBank/DDBJ databases">
        <authorList>
            <person name="Varghese N."/>
            <person name="Submissions S."/>
        </authorList>
    </citation>
    <scope>NUCLEOTIDE SEQUENCE [LARGE SCALE GENOMIC DNA]</scope>
    <source>
        <strain evidence="2">DSM 29430</strain>
    </source>
</reference>
<dbReference type="Proteomes" id="UP000186684">
    <property type="component" value="Unassembled WGS sequence"/>
</dbReference>